<dbReference type="InterPro" id="IPR025194">
    <property type="entry name" value="RodZ-like_C"/>
</dbReference>
<dbReference type="Proteomes" id="UP000610203">
    <property type="component" value="Unassembled WGS sequence"/>
</dbReference>
<protein>
    <recommendedName>
        <fullName evidence="2">Cytoskeleton protein RodZ-like C-terminal domain-containing protein</fullName>
    </recommendedName>
</protein>
<feature type="transmembrane region" description="Helical" evidence="1">
    <location>
        <begin position="122"/>
        <end position="144"/>
    </location>
</feature>
<keyword evidence="1" id="KW-0812">Transmembrane</keyword>
<comment type="caution">
    <text evidence="3">The sequence shown here is derived from an EMBL/GenBank/DDBJ whole genome shotgun (WGS) entry which is preliminary data.</text>
</comment>
<dbReference type="Gene3D" id="1.10.260.40">
    <property type="entry name" value="lambda repressor-like DNA-binding domains"/>
    <property type="match status" value="1"/>
</dbReference>
<dbReference type="InterPro" id="IPR050400">
    <property type="entry name" value="Bact_Cytoskel_RodZ"/>
</dbReference>
<organism evidence="3 4">
    <name type="scientific">Psychrobacter glaciei</name>
    <dbReference type="NCBI Taxonomy" id="619771"/>
    <lineage>
        <taxon>Bacteria</taxon>
        <taxon>Pseudomonadati</taxon>
        <taxon>Pseudomonadota</taxon>
        <taxon>Gammaproteobacteria</taxon>
        <taxon>Moraxellales</taxon>
        <taxon>Moraxellaceae</taxon>
        <taxon>Psychrobacter</taxon>
    </lineage>
</organism>
<feature type="domain" description="Cytoskeleton protein RodZ-like C-terminal" evidence="2">
    <location>
        <begin position="202"/>
        <end position="270"/>
    </location>
</feature>
<keyword evidence="4" id="KW-1185">Reference proteome</keyword>
<reference evidence="4" key="1">
    <citation type="journal article" date="2019" name="Int. J. Syst. Evol. Microbiol.">
        <title>The Global Catalogue of Microorganisms (GCM) 10K type strain sequencing project: providing services to taxonomists for standard genome sequencing and annotation.</title>
        <authorList>
            <consortium name="The Broad Institute Genomics Platform"/>
            <consortium name="The Broad Institute Genome Sequencing Center for Infectious Disease"/>
            <person name="Wu L."/>
            <person name="Ma J."/>
        </authorList>
    </citation>
    <scope>NUCLEOTIDE SEQUENCE [LARGE SCALE GENOMIC DNA]</scope>
    <source>
        <strain evidence="4">KCTC 42280</strain>
    </source>
</reference>
<dbReference type="PANTHER" id="PTHR34475">
    <property type="match status" value="1"/>
</dbReference>
<dbReference type="EMBL" id="BMZR01000007">
    <property type="protein sequence ID" value="GHD37219.1"/>
    <property type="molecule type" value="Genomic_DNA"/>
</dbReference>
<evidence type="ECO:0000313" key="3">
    <source>
        <dbReference type="EMBL" id="GHD37219.1"/>
    </source>
</evidence>
<keyword evidence="1" id="KW-0472">Membrane</keyword>
<gene>
    <name evidence="3" type="ORF">GCM10016272_25130</name>
</gene>
<dbReference type="CDD" id="cd00093">
    <property type="entry name" value="HTH_XRE"/>
    <property type="match status" value="1"/>
</dbReference>
<dbReference type="InterPro" id="IPR010982">
    <property type="entry name" value="Lambda_DNA-bd_dom_sf"/>
</dbReference>
<dbReference type="InterPro" id="IPR001387">
    <property type="entry name" value="Cro/C1-type_HTH"/>
</dbReference>
<dbReference type="Pfam" id="PF13464">
    <property type="entry name" value="RodZ_C"/>
    <property type="match status" value="1"/>
</dbReference>
<dbReference type="Pfam" id="PF13413">
    <property type="entry name" value="HTH_25"/>
    <property type="match status" value="1"/>
</dbReference>
<proteinExistence type="predicted"/>
<name>A0ABQ3GV54_9GAMM</name>
<evidence type="ECO:0000313" key="4">
    <source>
        <dbReference type="Proteomes" id="UP000610203"/>
    </source>
</evidence>
<sequence>MEMTTPSSNTQSNQQGSFGAVLQQARKNKQVSLEEVAAELFILKRHLQALESENFSELPQAAFARGFAINYAKFLDLDPVKIASSFDAAYPKELKAQLANNTDTPLRPMGTLQRDTHNRIRFNPLLIIGVIGLIILAIFLFRMVSNASKENNQEPTVAVEDISAVEQAQGAAINTNANGVGASGSALNLGGDTNTNVAVLDVKLTDDAIISITDASGSNLMNGAQTAGDYKLSGMPPFNVQIDNVDNVSLMLNQEAVALDTYATDKQASFELAP</sequence>
<evidence type="ECO:0000259" key="2">
    <source>
        <dbReference type="Pfam" id="PF13464"/>
    </source>
</evidence>
<evidence type="ECO:0000256" key="1">
    <source>
        <dbReference type="SAM" id="Phobius"/>
    </source>
</evidence>
<accession>A0ABQ3GV54</accession>
<keyword evidence="1" id="KW-1133">Transmembrane helix</keyword>
<dbReference type="PANTHER" id="PTHR34475:SF1">
    <property type="entry name" value="CYTOSKELETON PROTEIN RODZ"/>
    <property type="match status" value="1"/>
</dbReference>